<dbReference type="Gene3D" id="1.10.150.440">
    <property type="match status" value="1"/>
</dbReference>
<evidence type="ECO:0000256" key="1">
    <source>
        <dbReference type="SAM" id="SignalP"/>
    </source>
</evidence>
<protein>
    <submittedName>
        <fullName evidence="2">Putative microplusin</fullName>
    </submittedName>
</protein>
<name>A0A6G5A8D7_RHIMP</name>
<proteinExistence type="predicted"/>
<reference evidence="2" key="1">
    <citation type="submission" date="2020-03" db="EMBL/GenBank/DDBJ databases">
        <title>A transcriptome and proteome of the tick Rhipicephalus microplus shaped by the genetic composition of its hosts and developmental stage.</title>
        <authorList>
            <person name="Garcia G.R."/>
            <person name="Ribeiro J.M.C."/>
            <person name="Maruyama S.R."/>
            <person name="Gardinasse L.G."/>
            <person name="Nelson K."/>
            <person name="Ferreira B.R."/>
            <person name="Andrade T.G."/>
            <person name="Santos I.K.F.M."/>
        </authorList>
    </citation>
    <scope>NUCLEOTIDE SEQUENCE</scope>
    <source>
        <strain evidence="2">NSGR</strain>
        <tissue evidence="2">Salivary glands</tissue>
    </source>
</reference>
<feature type="signal peptide" evidence="1">
    <location>
        <begin position="1"/>
        <end position="19"/>
    </location>
</feature>
<accession>A0A6G5A8D7</accession>
<evidence type="ECO:0000313" key="2">
    <source>
        <dbReference type="EMBL" id="NIE46446.1"/>
    </source>
</evidence>
<dbReference type="EMBL" id="GIKN01004173">
    <property type="protein sequence ID" value="NIE46446.1"/>
    <property type="molecule type" value="Transcribed_RNA"/>
</dbReference>
<dbReference type="AlphaFoldDB" id="A0A6G5A8D7"/>
<feature type="chain" id="PRO_5026087650" evidence="1">
    <location>
        <begin position="20"/>
        <end position="106"/>
    </location>
</feature>
<keyword evidence="1" id="KW-0732">Signal</keyword>
<sequence length="106" mass="11293">MKVLLICGLVLAGAFLAEAEGGRELCGMTHEGIKGVLKCMAAQAPPQMKEKALGLIAEKGDQAAEIIKSKCESDVDFGQMVSLVFSEKVAEAIKEAYRRCKPPIAL</sequence>
<organism evidence="2">
    <name type="scientific">Rhipicephalus microplus</name>
    <name type="common">Cattle tick</name>
    <name type="synonym">Boophilus microplus</name>
    <dbReference type="NCBI Taxonomy" id="6941"/>
    <lineage>
        <taxon>Eukaryota</taxon>
        <taxon>Metazoa</taxon>
        <taxon>Ecdysozoa</taxon>
        <taxon>Arthropoda</taxon>
        <taxon>Chelicerata</taxon>
        <taxon>Arachnida</taxon>
        <taxon>Acari</taxon>
        <taxon>Parasitiformes</taxon>
        <taxon>Ixodida</taxon>
        <taxon>Ixodoidea</taxon>
        <taxon>Ixodidae</taxon>
        <taxon>Rhipicephalinae</taxon>
        <taxon>Rhipicephalus</taxon>
        <taxon>Boophilus</taxon>
    </lineage>
</organism>